<protein>
    <submittedName>
        <fullName evidence="1">Uncharacterized protein</fullName>
    </submittedName>
</protein>
<reference evidence="1" key="1">
    <citation type="submission" date="2022-08" db="EMBL/GenBank/DDBJ databases">
        <authorList>
            <person name="Gutierrez-Valencia J."/>
        </authorList>
    </citation>
    <scope>NUCLEOTIDE SEQUENCE</scope>
</reference>
<gene>
    <name evidence="1" type="ORF">LITE_LOCUS21498</name>
</gene>
<proteinExistence type="predicted"/>
<dbReference type="Proteomes" id="UP001154282">
    <property type="component" value="Unassembled WGS sequence"/>
</dbReference>
<comment type="caution">
    <text evidence="1">The sequence shown here is derived from an EMBL/GenBank/DDBJ whole genome shotgun (WGS) entry which is preliminary data.</text>
</comment>
<name>A0AAV0L2W3_9ROSI</name>
<feature type="non-terminal residue" evidence="1">
    <location>
        <position position="1"/>
    </location>
</feature>
<keyword evidence="2" id="KW-1185">Reference proteome</keyword>
<evidence type="ECO:0000313" key="1">
    <source>
        <dbReference type="EMBL" id="CAI0428089.1"/>
    </source>
</evidence>
<dbReference type="AlphaFoldDB" id="A0AAV0L2W3"/>
<dbReference type="EMBL" id="CAMGYJ010000006">
    <property type="protein sequence ID" value="CAI0428089.1"/>
    <property type="molecule type" value="Genomic_DNA"/>
</dbReference>
<evidence type="ECO:0000313" key="2">
    <source>
        <dbReference type="Proteomes" id="UP001154282"/>
    </source>
</evidence>
<accession>A0AAV0L2W3</accession>
<sequence length="51" mass="5971">PIIFLKPGFLLTRSFPFLNLVKNFLPAKSFFLHISNLKFNLLQETSRVYLS</sequence>
<organism evidence="1 2">
    <name type="scientific">Linum tenue</name>
    <dbReference type="NCBI Taxonomy" id="586396"/>
    <lineage>
        <taxon>Eukaryota</taxon>
        <taxon>Viridiplantae</taxon>
        <taxon>Streptophyta</taxon>
        <taxon>Embryophyta</taxon>
        <taxon>Tracheophyta</taxon>
        <taxon>Spermatophyta</taxon>
        <taxon>Magnoliopsida</taxon>
        <taxon>eudicotyledons</taxon>
        <taxon>Gunneridae</taxon>
        <taxon>Pentapetalae</taxon>
        <taxon>rosids</taxon>
        <taxon>fabids</taxon>
        <taxon>Malpighiales</taxon>
        <taxon>Linaceae</taxon>
        <taxon>Linum</taxon>
    </lineage>
</organism>